<proteinExistence type="predicted"/>
<dbReference type="AlphaFoldDB" id="A0A9P6TZD7"/>
<feature type="compositionally biased region" description="Low complexity" evidence="1">
    <location>
        <begin position="157"/>
        <end position="168"/>
    </location>
</feature>
<feature type="compositionally biased region" description="Basic and acidic residues" evidence="1">
    <location>
        <begin position="299"/>
        <end position="315"/>
    </location>
</feature>
<feature type="compositionally biased region" description="Polar residues" evidence="1">
    <location>
        <begin position="994"/>
        <end position="1003"/>
    </location>
</feature>
<feature type="compositionally biased region" description="Basic residues" evidence="1">
    <location>
        <begin position="812"/>
        <end position="831"/>
    </location>
</feature>
<feature type="region of interest" description="Disordered" evidence="1">
    <location>
        <begin position="897"/>
        <end position="927"/>
    </location>
</feature>
<organism evidence="2 3">
    <name type="scientific">Mortierella polycephala</name>
    <dbReference type="NCBI Taxonomy" id="41804"/>
    <lineage>
        <taxon>Eukaryota</taxon>
        <taxon>Fungi</taxon>
        <taxon>Fungi incertae sedis</taxon>
        <taxon>Mucoromycota</taxon>
        <taxon>Mortierellomycotina</taxon>
        <taxon>Mortierellomycetes</taxon>
        <taxon>Mortierellales</taxon>
        <taxon>Mortierellaceae</taxon>
        <taxon>Mortierella</taxon>
    </lineage>
</organism>
<feature type="compositionally biased region" description="Polar residues" evidence="1">
    <location>
        <begin position="1012"/>
        <end position="1025"/>
    </location>
</feature>
<feature type="compositionally biased region" description="Polar residues" evidence="1">
    <location>
        <begin position="1043"/>
        <end position="1053"/>
    </location>
</feature>
<keyword evidence="3" id="KW-1185">Reference proteome</keyword>
<feature type="compositionally biased region" description="Basic and acidic residues" evidence="1">
    <location>
        <begin position="968"/>
        <end position="980"/>
    </location>
</feature>
<feature type="region of interest" description="Disordered" evidence="1">
    <location>
        <begin position="621"/>
        <end position="835"/>
    </location>
</feature>
<feature type="compositionally biased region" description="Basic and acidic residues" evidence="1">
    <location>
        <begin position="273"/>
        <end position="291"/>
    </location>
</feature>
<feature type="compositionally biased region" description="Polar residues" evidence="1">
    <location>
        <begin position="906"/>
        <end position="918"/>
    </location>
</feature>
<accession>A0A9P6TZD7</accession>
<evidence type="ECO:0000313" key="2">
    <source>
        <dbReference type="EMBL" id="KAG0253094.1"/>
    </source>
</evidence>
<feature type="region of interest" description="Disordered" evidence="1">
    <location>
        <begin position="941"/>
        <end position="1096"/>
    </location>
</feature>
<reference evidence="2" key="1">
    <citation type="journal article" date="2020" name="Fungal Divers.">
        <title>Resolving the Mortierellaceae phylogeny through synthesis of multi-gene phylogenetics and phylogenomics.</title>
        <authorList>
            <person name="Vandepol N."/>
            <person name="Liber J."/>
            <person name="Desiro A."/>
            <person name="Na H."/>
            <person name="Kennedy M."/>
            <person name="Barry K."/>
            <person name="Grigoriev I.V."/>
            <person name="Miller A.N."/>
            <person name="O'Donnell K."/>
            <person name="Stajich J.E."/>
            <person name="Bonito G."/>
        </authorList>
    </citation>
    <scope>NUCLEOTIDE SEQUENCE</scope>
    <source>
        <strain evidence="2">KOD948</strain>
    </source>
</reference>
<feature type="compositionally biased region" description="Basic residues" evidence="1">
    <location>
        <begin position="1075"/>
        <end position="1096"/>
    </location>
</feature>
<evidence type="ECO:0000256" key="1">
    <source>
        <dbReference type="SAM" id="MobiDB-lite"/>
    </source>
</evidence>
<feature type="compositionally biased region" description="Polar residues" evidence="1">
    <location>
        <begin position="765"/>
        <end position="797"/>
    </location>
</feature>
<feature type="compositionally biased region" description="Basic and acidic residues" evidence="1">
    <location>
        <begin position="798"/>
        <end position="810"/>
    </location>
</feature>
<dbReference type="OrthoDB" id="2450085at2759"/>
<feature type="region of interest" description="Disordered" evidence="1">
    <location>
        <begin position="152"/>
        <end position="171"/>
    </location>
</feature>
<feature type="compositionally biased region" description="Basic residues" evidence="1">
    <location>
        <begin position="247"/>
        <end position="258"/>
    </location>
</feature>
<feature type="compositionally biased region" description="Basic residues" evidence="1">
    <location>
        <begin position="1026"/>
        <end position="1036"/>
    </location>
</feature>
<protein>
    <submittedName>
        <fullName evidence="2">Uncharacterized protein</fullName>
    </submittedName>
</protein>
<feature type="compositionally biased region" description="Polar residues" evidence="1">
    <location>
        <begin position="664"/>
        <end position="673"/>
    </location>
</feature>
<feature type="region of interest" description="Disordered" evidence="1">
    <location>
        <begin position="193"/>
        <end position="356"/>
    </location>
</feature>
<gene>
    <name evidence="2" type="ORF">BG011_006577</name>
</gene>
<dbReference type="Proteomes" id="UP000726737">
    <property type="component" value="Unassembled WGS sequence"/>
</dbReference>
<evidence type="ECO:0000313" key="3">
    <source>
        <dbReference type="Proteomes" id="UP000726737"/>
    </source>
</evidence>
<feature type="compositionally biased region" description="Basic residues" evidence="1">
    <location>
        <begin position="706"/>
        <end position="719"/>
    </location>
</feature>
<comment type="caution">
    <text evidence="2">The sequence shown here is derived from an EMBL/GenBank/DDBJ whole genome shotgun (WGS) entry which is preliminary data.</text>
</comment>
<sequence>MRVAPTRQDNGASEFRVASQEFGGLSPQQKLPMLMNKMSTPVHEIEEEPVNHLHQHLAHHVQVGLNKPMLTVFSSMGGRRDSSITTVAFDADRETSSSTHGQPKEFVFREEDFQPLLSHTKERGQTMSSGLGPRGQQNDGSFAMRVAAGATHLKRASSGGTDSISTTDAPELNLRTPTLNVVDSWSKTAPKETPITLAKKVPSDSSQRSHDTLALSAQSKDQLPAPCYASKHKSTAVASNIDQQHRENKRRGNSHGHHAIAVPAHSSRKIPHRQYEQEPGDHHDHYRHQCNDEYYSNPDDGHELNDHADTESSIHEKRHQKHLQDARAPTPEMNLEPPSAEPNNRHTSRRHSSYHPIEPFNAPSHLLNAIGQHHVSVPVHQLDPAIQKRHRSMTCDFPNLNLGVFFKETPQRKHYERNQDSGPSRSNEDLKHQQYLENKRRGNSHGHHVIAVPARGGHKIPQQHYEQEPGDHHDHRRHQCDDEYHSNHDARHEHNDHADIESSIHQMRLAKHLRDARASTPEMNLEPLFIEPTSRTVQTDSHHQQHPIRPFNAPAHLIHPVGQHHQGQQQDDFHGYVFNAPGTQRRRGSHSGQSHPSGRQAGAHTHATYAEVAAEGLPEHSIQSTQGVRGHSAQPDHDTASGSTLQKKKAEKDAKAPAKPRGQKSGSNPSASRFRSEKVRNAAMAGHPTHTSGSASPVPMQAQRAHTSKRTRAQRKKKASQNASGQSRVSERSAAQEPQQIQGRAHKDLPPTDTAQSRKAAGSLALNTVTDSNPLHTPASAQETTKPMHHNTSTASTVHEEQDDHSDLAHHSQPRKRQHRKRNKKNTRTRQIHQSLLSMPDLKLNELFVEQPQESRTVHHASIVEDVLIVGLGGIRNFVGAAMHMPAMVAHALHHDKEEHPHTDVSSHPQISAMQHSTHTPEHSKAAMLKRPSVDLSLYPEEESSYPRGDTSHHENPAHPKSVMNVTEIRRPDDYDETHAHGHTAHQHSETPAERTTPSNATMTMEHDDVQQAEQQPSHQGSNRTARGHRGRSHHPSHPDETVVSTKQVQTTDEVFDDDGRDLQSNPNRNQQRQRGQKRQWHAHSKTHRQHAGAAQ</sequence>
<dbReference type="EMBL" id="JAAAJA010000480">
    <property type="protein sequence ID" value="KAG0253094.1"/>
    <property type="molecule type" value="Genomic_DNA"/>
</dbReference>
<name>A0A9P6TZD7_9FUNG</name>
<feature type="region of interest" description="Disordered" evidence="1">
    <location>
        <begin position="565"/>
        <end position="605"/>
    </location>
</feature>
<feature type="compositionally biased region" description="Low complexity" evidence="1">
    <location>
        <begin position="1064"/>
        <end position="1074"/>
    </location>
</feature>